<protein>
    <submittedName>
        <fullName evidence="2">Universal stress protein</fullName>
    </submittedName>
</protein>
<name>A0A5B8U8N5_9ACTN</name>
<dbReference type="SUPFAM" id="SSF52402">
    <property type="entry name" value="Adenine nucleotide alpha hydrolases-like"/>
    <property type="match status" value="1"/>
</dbReference>
<keyword evidence="3" id="KW-1185">Reference proteome</keyword>
<dbReference type="Proteomes" id="UP000321805">
    <property type="component" value="Chromosome"/>
</dbReference>
<feature type="domain" description="UspA" evidence="1">
    <location>
        <begin position="43"/>
        <end position="173"/>
    </location>
</feature>
<dbReference type="AlphaFoldDB" id="A0A5B8U8N5"/>
<dbReference type="Pfam" id="PF00582">
    <property type="entry name" value="Usp"/>
    <property type="match status" value="1"/>
</dbReference>
<evidence type="ECO:0000313" key="2">
    <source>
        <dbReference type="EMBL" id="QEC49345.1"/>
    </source>
</evidence>
<accession>A0A5B8U8N5</accession>
<dbReference type="EMBL" id="CP042430">
    <property type="protein sequence ID" value="QEC49345.1"/>
    <property type="molecule type" value="Genomic_DNA"/>
</dbReference>
<dbReference type="OrthoDB" id="5244120at2"/>
<evidence type="ECO:0000259" key="1">
    <source>
        <dbReference type="Pfam" id="PF00582"/>
    </source>
</evidence>
<evidence type="ECO:0000313" key="3">
    <source>
        <dbReference type="Proteomes" id="UP000321805"/>
    </source>
</evidence>
<sequence>MIVLVVFVVVAAAAVALAGGVAWERRGAPGRREVRAARPESVRRILLPFTGASISRRAFDAAVRLAGAEGATLMPCYLATVPLNLPLEAALPAQCARAMPLLETIEQRASSQHVAIDARVARGRTYRDALRRMLDEERFDRVIVSATNNPGAGFSGDDLVWLLRRADAEVLILRPAPEDHREVAASVAGHF</sequence>
<proteinExistence type="predicted"/>
<organism evidence="2 3">
    <name type="scientific">Baekduia soli</name>
    <dbReference type="NCBI Taxonomy" id="496014"/>
    <lineage>
        <taxon>Bacteria</taxon>
        <taxon>Bacillati</taxon>
        <taxon>Actinomycetota</taxon>
        <taxon>Thermoleophilia</taxon>
        <taxon>Solirubrobacterales</taxon>
        <taxon>Baekduiaceae</taxon>
        <taxon>Baekduia</taxon>
    </lineage>
</organism>
<gene>
    <name evidence="2" type="ORF">FSW04_18370</name>
</gene>
<dbReference type="KEGG" id="bsol:FSW04_18370"/>
<reference evidence="2 3" key="1">
    <citation type="journal article" date="2018" name="J. Microbiol.">
        <title>Baekduia soli gen. nov., sp. nov., a novel bacterium isolated from the soil of Baekdu Mountain and proposal of a novel family name, Baekduiaceae fam. nov.</title>
        <authorList>
            <person name="An D.S."/>
            <person name="Siddiqi M.Z."/>
            <person name="Kim K.H."/>
            <person name="Yu H.S."/>
            <person name="Im W.T."/>
        </authorList>
    </citation>
    <scope>NUCLEOTIDE SEQUENCE [LARGE SCALE GENOMIC DNA]</scope>
    <source>
        <strain evidence="2 3">BR7-21</strain>
    </source>
</reference>
<dbReference type="InterPro" id="IPR006016">
    <property type="entry name" value="UspA"/>
</dbReference>
<dbReference type="RefSeq" id="WP_146921707.1">
    <property type="nucleotide sequence ID" value="NZ_CP042430.1"/>
</dbReference>
<dbReference type="Gene3D" id="3.40.50.12370">
    <property type="match status" value="1"/>
</dbReference>